<dbReference type="InterPro" id="IPR000515">
    <property type="entry name" value="MetI-like"/>
</dbReference>
<feature type="transmembrane region" description="Helical" evidence="7">
    <location>
        <begin position="287"/>
        <end position="309"/>
    </location>
</feature>
<dbReference type="Pfam" id="PF00528">
    <property type="entry name" value="BPD_transp_1"/>
    <property type="match status" value="1"/>
</dbReference>
<feature type="transmembrane region" description="Helical" evidence="7">
    <location>
        <begin position="124"/>
        <end position="150"/>
    </location>
</feature>
<evidence type="ECO:0000256" key="3">
    <source>
        <dbReference type="ARBA" id="ARBA00022475"/>
    </source>
</evidence>
<protein>
    <submittedName>
        <fullName evidence="10">Dipeptide transport system permease protein DppC</fullName>
    </submittedName>
</protein>
<keyword evidence="3" id="KW-1003">Cell membrane</keyword>
<dbReference type="AlphaFoldDB" id="A0A0L0MIL5"/>
<keyword evidence="4 7" id="KW-0812">Transmembrane</keyword>
<organism evidence="10 11">
    <name type="scientific">Candidatus Burkholderia verschuerenii</name>
    <dbReference type="NCBI Taxonomy" id="242163"/>
    <lineage>
        <taxon>Bacteria</taxon>
        <taxon>Pseudomonadati</taxon>
        <taxon>Pseudomonadota</taxon>
        <taxon>Betaproteobacteria</taxon>
        <taxon>Burkholderiales</taxon>
        <taxon>Burkholderiaceae</taxon>
        <taxon>Burkholderia</taxon>
    </lineage>
</organism>
<feature type="domain" description="ABC transmembrane type-1" evidence="9">
    <location>
        <begin position="120"/>
        <end position="309"/>
    </location>
</feature>
<dbReference type="SUPFAM" id="SSF161098">
    <property type="entry name" value="MetI-like"/>
    <property type="match status" value="1"/>
</dbReference>
<dbReference type="EMBL" id="LFJJ01000005">
    <property type="protein sequence ID" value="KND62138.1"/>
    <property type="molecule type" value="Genomic_DNA"/>
</dbReference>
<dbReference type="Gene3D" id="1.10.3720.10">
    <property type="entry name" value="MetI-like"/>
    <property type="match status" value="1"/>
</dbReference>
<name>A0A0L0MIL5_9BURK</name>
<feature type="transmembrane region" description="Helical" evidence="7">
    <location>
        <begin position="247"/>
        <end position="267"/>
    </location>
</feature>
<reference evidence="11" key="1">
    <citation type="submission" date="2015-06" db="EMBL/GenBank/DDBJ databases">
        <title>Comparative genomics of Burkholderia leaf nodule symbionts.</title>
        <authorList>
            <person name="Carlier A."/>
            <person name="Eberl L."/>
            <person name="Pinto-Carbo M."/>
        </authorList>
    </citation>
    <scope>NUCLEOTIDE SEQUENCE [LARGE SCALE GENOMIC DNA]</scope>
    <source>
        <strain evidence="11">UZHbot4</strain>
    </source>
</reference>
<evidence type="ECO:0000259" key="9">
    <source>
        <dbReference type="PROSITE" id="PS50928"/>
    </source>
</evidence>
<feature type="region of interest" description="Disordered" evidence="8">
    <location>
        <begin position="1"/>
        <end position="48"/>
    </location>
</feature>
<feature type="transmembrane region" description="Helical" evidence="7">
    <location>
        <begin position="170"/>
        <end position="194"/>
    </location>
</feature>
<evidence type="ECO:0000256" key="1">
    <source>
        <dbReference type="ARBA" id="ARBA00004651"/>
    </source>
</evidence>
<keyword evidence="2 7" id="KW-0813">Transport</keyword>
<comment type="subcellular location">
    <subcellularLocation>
        <location evidence="1 7">Cell membrane</location>
        <topology evidence="1 7">Multi-pass membrane protein</topology>
    </subcellularLocation>
</comment>
<keyword evidence="6 7" id="KW-0472">Membrane</keyword>
<feature type="transmembrane region" description="Helical" evidence="7">
    <location>
        <begin position="56"/>
        <end position="79"/>
    </location>
</feature>
<proteinExistence type="inferred from homology"/>
<dbReference type="CDD" id="cd06261">
    <property type="entry name" value="TM_PBP2"/>
    <property type="match status" value="1"/>
</dbReference>
<keyword evidence="5 7" id="KW-1133">Transmembrane helix</keyword>
<evidence type="ECO:0000256" key="4">
    <source>
        <dbReference type="ARBA" id="ARBA00022692"/>
    </source>
</evidence>
<keyword evidence="11" id="KW-1185">Reference proteome</keyword>
<evidence type="ECO:0000256" key="2">
    <source>
        <dbReference type="ARBA" id="ARBA00022448"/>
    </source>
</evidence>
<dbReference type="OrthoDB" id="9783218at2"/>
<evidence type="ECO:0000313" key="11">
    <source>
        <dbReference type="Proteomes" id="UP000036959"/>
    </source>
</evidence>
<accession>A0A0L0MIL5</accession>
<dbReference type="GO" id="GO:0005886">
    <property type="term" value="C:plasma membrane"/>
    <property type="evidence" value="ECO:0007669"/>
    <property type="project" value="UniProtKB-SubCell"/>
</dbReference>
<comment type="similarity">
    <text evidence="7">Belongs to the binding-protein-dependent transport system permease family.</text>
</comment>
<dbReference type="RefSeq" id="WP_050451940.1">
    <property type="nucleotide sequence ID" value="NZ_LFJJ01000005.1"/>
</dbReference>
<dbReference type="InterPro" id="IPR050366">
    <property type="entry name" value="BP-dependent_transpt_permease"/>
</dbReference>
<comment type="caution">
    <text evidence="10">The sequence shown here is derived from an EMBL/GenBank/DDBJ whole genome shotgun (WGS) entry which is preliminary data.</text>
</comment>
<evidence type="ECO:0000313" key="10">
    <source>
        <dbReference type="EMBL" id="KND62138.1"/>
    </source>
</evidence>
<dbReference type="PATRIC" id="fig|242163.4.peg.5409"/>
<sequence length="333" mass="35111">MNHHRSVSIHTDHADPFKRSSMLPGNAEPMRPNGSGMPTPPARPPRRRSLTQRMGLSTGGWIGLAMVSCALFVAAFAPWLAPHQVGSIVTNDVFAGMSAKLPLGSDYLGRDMLTRIIYGTRLTVVLALATALLAALVGTTLGLLAAVAGRGIDETMSRLLDAITSIPSKMFALMIVAAFGSSLTLLILTAAFSYMPGSYRIARSLAVNIGTLEYVQVARARGESALYIACFEMLPNMVHPMLADTGLRFTFVVLLLSSLSFLGLGVQPPYADLGSLVRENIAGLGEGTAVVILPAIAIAVLTVGVNLLIDGVPHRGRRRKQAAASNADADGGH</sequence>
<dbReference type="PANTHER" id="PTHR43386">
    <property type="entry name" value="OLIGOPEPTIDE TRANSPORT SYSTEM PERMEASE PROTEIN APPC"/>
    <property type="match status" value="1"/>
</dbReference>
<dbReference type="PANTHER" id="PTHR43386:SF25">
    <property type="entry name" value="PEPTIDE ABC TRANSPORTER PERMEASE PROTEIN"/>
    <property type="match status" value="1"/>
</dbReference>
<evidence type="ECO:0000256" key="5">
    <source>
        <dbReference type="ARBA" id="ARBA00022989"/>
    </source>
</evidence>
<gene>
    <name evidence="10" type="ORF">BVER_02080</name>
</gene>
<evidence type="ECO:0000256" key="7">
    <source>
        <dbReference type="RuleBase" id="RU363032"/>
    </source>
</evidence>
<dbReference type="Proteomes" id="UP000036959">
    <property type="component" value="Unassembled WGS sequence"/>
</dbReference>
<evidence type="ECO:0000256" key="6">
    <source>
        <dbReference type="ARBA" id="ARBA00023136"/>
    </source>
</evidence>
<dbReference type="PROSITE" id="PS50928">
    <property type="entry name" value="ABC_TM1"/>
    <property type="match status" value="1"/>
</dbReference>
<dbReference type="InterPro" id="IPR035906">
    <property type="entry name" value="MetI-like_sf"/>
</dbReference>
<dbReference type="GO" id="GO:0055085">
    <property type="term" value="P:transmembrane transport"/>
    <property type="evidence" value="ECO:0007669"/>
    <property type="project" value="InterPro"/>
</dbReference>
<evidence type="ECO:0000256" key="8">
    <source>
        <dbReference type="SAM" id="MobiDB-lite"/>
    </source>
</evidence>